<evidence type="ECO:0000256" key="1">
    <source>
        <dbReference type="PROSITE-ProRule" id="PRU00703"/>
    </source>
</evidence>
<dbReference type="HOGENOM" id="CLU_015702_2_0_7"/>
<dbReference type="SMART" id="SM00267">
    <property type="entry name" value="GGDEF"/>
    <property type="match status" value="1"/>
</dbReference>
<dbReference type="SUPFAM" id="SSF54631">
    <property type="entry name" value="CBS-domain pair"/>
    <property type="match status" value="1"/>
</dbReference>
<dbReference type="GO" id="GO:0071111">
    <property type="term" value="F:cyclic-guanylate-specific phosphodiesterase activity"/>
    <property type="evidence" value="ECO:0007669"/>
    <property type="project" value="InterPro"/>
</dbReference>
<feature type="domain" description="GGDEF" evidence="4">
    <location>
        <begin position="627"/>
        <end position="779"/>
    </location>
</feature>
<dbReference type="InterPro" id="IPR050706">
    <property type="entry name" value="Cyclic-di-GMP_PDE-like"/>
</dbReference>
<feature type="domain" description="EAL" evidence="3">
    <location>
        <begin position="200"/>
        <end position="450"/>
    </location>
</feature>
<dbReference type="PANTHER" id="PTHR33121:SF76">
    <property type="entry name" value="SIGNALING PROTEIN"/>
    <property type="match status" value="1"/>
</dbReference>
<keyword evidence="1" id="KW-0129">CBS domain</keyword>
<evidence type="ECO:0000313" key="6">
    <source>
        <dbReference type="EMBL" id="ABM28230.1"/>
    </source>
</evidence>
<dbReference type="PROSITE" id="PS50887">
    <property type="entry name" value="GGDEF"/>
    <property type="match status" value="1"/>
</dbReference>
<dbReference type="Pfam" id="PF00563">
    <property type="entry name" value="EAL"/>
    <property type="match status" value="1"/>
</dbReference>
<dbReference type="RefSeq" id="WP_011792135.1">
    <property type="nucleotide sequence ID" value="NC_008751.1"/>
</dbReference>
<name>A0A0H3A7C0_NITV4</name>
<dbReference type="InterPro" id="IPR029787">
    <property type="entry name" value="Nucleotide_cyclase"/>
</dbReference>
<organism evidence="6 7">
    <name type="scientific">Nitratidesulfovibrio vulgaris (strain DP4)</name>
    <name type="common">Desulfovibrio vulgaris</name>
    <dbReference type="NCBI Taxonomy" id="391774"/>
    <lineage>
        <taxon>Bacteria</taxon>
        <taxon>Pseudomonadati</taxon>
        <taxon>Thermodesulfobacteriota</taxon>
        <taxon>Desulfovibrionia</taxon>
        <taxon>Desulfovibrionales</taxon>
        <taxon>Desulfovibrionaceae</taxon>
        <taxon>Nitratidesulfovibrio</taxon>
    </lineage>
</organism>
<accession>A0A0H3A7C0</accession>
<dbReference type="CDD" id="cd01949">
    <property type="entry name" value="GGDEF"/>
    <property type="match status" value="1"/>
</dbReference>
<dbReference type="PROSITE" id="PS51371">
    <property type="entry name" value="CBS"/>
    <property type="match status" value="1"/>
</dbReference>
<dbReference type="InterPro" id="IPR000644">
    <property type="entry name" value="CBS_dom"/>
</dbReference>
<evidence type="ECO:0000259" key="4">
    <source>
        <dbReference type="PROSITE" id="PS50887"/>
    </source>
</evidence>
<dbReference type="Pfam" id="PF00571">
    <property type="entry name" value="CBS"/>
    <property type="match status" value="1"/>
</dbReference>
<evidence type="ECO:0000313" key="7">
    <source>
        <dbReference type="Proteomes" id="UP000009173"/>
    </source>
</evidence>
<dbReference type="CDD" id="cd01948">
    <property type="entry name" value="EAL"/>
    <property type="match status" value="1"/>
</dbReference>
<dbReference type="Pfam" id="PF00990">
    <property type="entry name" value="GGDEF"/>
    <property type="match status" value="1"/>
</dbReference>
<dbReference type="InterPro" id="IPR035919">
    <property type="entry name" value="EAL_sf"/>
</dbReference>
<evidence type="ECO:0000259" key="3">
    <source>
        <dbReference type="PROSITE" id="PS50883"/>
    </source>
</evidence>
<dbReference type="Gene3D" id="3.20.20.450">
    <property type="entry name" value="EAL domain"/>
    <property type="match status" value="1"/>
</dbReference>
<dbReference type="AlphaFoldDB" id="A0A0H3A7C0"/>
<dbReference type="Gene3D" id="3.30.70.270">
    <property type="match status" value="1"/>
</dbReference>
<dbReference type="InterPro" id="IPR001633">
    <property type="entry name" value="EAL_dom"/>
</dbReference>
<dbReference type="SUPFAM" id="SSF141868">
    <property type="entry name" value="EAL domain-like"/>
    <property type="match status" value="1"/>
</dbReference>
<evidence type="ECO:0000256" key="2">
    <source>
        <dbReference type="SAM" id="MobiDB-lite"/>
    </source>
</evidence>
<feature type="domain" description="CBS" evidence="5">
    <location>
        <begin position="539"/>
        <end position="599"/>
    </location>
</feature>
<dbReference type="PANTHER" id="PTHR33121">
    <property type="entry name" value="CYCLIC DI-GMP PHOSPHODIESTERASE PDEF"/>
    <property type="match status" value="1"/>
</dbReference>
<dbReference type="KEGG" id="dvl:Dvul_1210"/>
<dbReference type="InterPro" id="IPR046342">
    <property type="entry name" value="CBS_dom_sf"/>
</dbReference>
<evidence type="ECO:0000259" key="5">
    <source>
        <dbReference type="PROSITE" id="PS51371"/>
    </source>
</evidence>
<dbReference type="InterPro" id="IPR000160">
    <property type="entry name" value="GGDEF_dom"/>
</dbReference>
<dbReference type="Proteomes" id="UP000009173">
    <property type="component" value="Chromosome"/>
</dbReference>
<sequence length="797" mass="88457">MRIREALLDVLKGLLKTTPREEPLADTSVTEEGRSRTQRPGTMRQPWEESPLEMLRAYDALHIVVLRLVDHALLHELYGSELLSGVERSIAASIGEHLPQLGHLPDGTLQLFPAEGGEFVAVWPAQRQRTRRLADIAYTLKHSVRHAVKDSPLLWSGRDLQIDTGCAVFRKRPDRPVEDDFLRSLDDARMMAHRNMDLTDLRMARDFKTILQENALRTLYQPIVHFPTGRIMAWEALTRGPADSPLHSPAMLFDVAEEMGMLFALERNCRERAIADAGTLAAGQKLFLNIHPRTLSDPEFTPGSTLRALRDTGLRPEDVVFEITERHAIKDLTTFYKTLEHYRGQGFGIAIDDAGTGYSGLASIAELKPDFIKIDMSLVRGIHRDPVRQALIETFIDFAEKIGARVIAEGIECREEASILLRMGAHYGQGYYLGRPSYPKHEEYIDLSGLRPALDIGTSGMACSMPVGDLAEEAQTVAPDALVDDIRKRFEDGQQHNGLAVVDANTHPMGLVMDYHLNRQLSAQYGVALYSRRAVTCVMDPAPTILDESTPAEEAARIAMARPRLQAYDDLLVTREGRLTGIVPVQKLLHTIAEVQVELAKGTNPLSGLPGNVAIEKEIETRLASARRFALIYADLDNFKSYNDTYGFKNGDRIILLLARILAWAIRRHGRKGDLVGHIGGDDFVCITTPELASRVCKGITRCFGRLVRHCYSAEDRERGWIMARGRDGVERNFPLVSVSLAVLDCGMENNLLEIGERAAHVKHLAKAIAGNAYVLETGNVGGSGDCVCRSGTQSAF</sequence>
<proteinExistence type="predicted"/>
<dbReference type="NCBIfam" id="TIGR00254">
    <property type="entry name" value="GGDEF"/>
    <property type="match status" value="1"/>
</dbReference>
<dbReference type="PROSITE" id="PS50883">
    <property type="entry name" value="EAL"/>
    <property type="match status" value="1"/>
</dbReference>
<feature type="region of interest" description="Disordered" evidence="2">
    <location>
        <begin position="19"/>
        <end position="45"/>
    </location>
</feature>
<dbReference type="SUPFAM" id="SSF55073">
    <property type="entry name" value="Nucleotide cyclase"/>
    <property type="match status" value="1"/>
</dbReference>
<dbReference type="SMART" id="SM00052">
    <property type="entry name" value="EAL"/>
    <property type="match status" value="1"/>
</dbReference>
<reference evidence="7" key="1">
    <citation type="journal article" date="2009" name="Environ. Microbiol.">
        <title>Contribution of mobile genetic elements to Desulfovibrio vulgaris genome plasticity.</title>
        <authorList>
            <person name="Walker C.B."/>
            <person name="Stolyar S."/>
            <person name="Chivian D."/>
            <person name="Pinel N."/>
            <person name="Gabster J.A."/>
            <person name="Dehal P.S."/>
            <person name="He Z."/>
            <person name="Yang Z.K."/>
            <person name="Yen H.C."/>
            <person name="Zhou J."/>
            <person name="Wall J.D."/>
            <person name="Hazen T.C."/>
            <person name="Arkin A.P."/>
            <person name="Stahl D.A."/>
        </authorList>
    </citation>
    <scope>NUCLEOTIDE SEQUENCE [LARGE SCALE GENOMIC DNA]</scope>
    <source>
        <strain evidence="7">DP4</strain>
    </source>
</reference>
<dbReference type="InterPro" id="IPR043128">
    <property type="entry name" value="Rev_trsase/Diguanyl_cyclase"/>
</dbReference>
<dbReference type="Gene3D" id="3.10.580.10">
    <property type="entry name" value="CBS-domain"/>
    <property type="match status" value="1"/>
</dbReference>
<dbReference type="EMBL" id="CP000527">
    <property type="protein sequence ID" value="ABM28230.1"/>
    <property type="molecule type" value="Genomic_DNA"/>
</dbReference>
<gene>
    <name evidence="6" type="ordered locus">Dvul_1210</name>
</gene>
<protein>
    <submittedName>
        <fullName evidence="6">Diguanylate cyclase/phosphodiesterase</fullName>
    </submittedName>
</protein>